<comment type="caution">
    <text evidence="5">The sequence shown here is derived from an EMBL/GenBank/DDBJ whole genome shotgun (WGS) entry which is preliminary data.</text>
</comment>
<dbReference type="GeneID" id="73470624"/>
<feature type="domain" description="DNA2/NAM7 helicase helicase" evidence="3">
    <location>
        <begin position="598"/>
        <end position="642"/>
    </location>
</feature>
<dbReference type="GO" id="GO:0000184">
    <property type="term" value="P:nuclear-transcribed mRNA catabolic process, nonsense-mediated decay"/>
    <property type="evidence" value="ECO:0007669"/>
    <property type="project" value="TreeGrafter"/>
</dbReference>
<dbReference type="FunFam" id="3.40.50.300:FF:002019">
    <property type="entry name" value="DNA helicase I"/>
    <property type="match status" value="1"/>
</dbReference>
<feature type="compositionally biased region" description="Basic and acidic residues" evidence="2">
    <location>
        <begin position="323"/>
        <end position="361"/>
    </location>
</feature>
<protein>
    <submittedName>
        <fullName evidence="5">Uncharacterized protein</fullName>
    </submittedName>
</protein>
<dbReference type="Proteomes" id="UP000694255">
    <property type="component" value="Unassembled WGS sequence"/>
</dbReference>
<keyword evidence="1" id="KW-0067">ATP-binding</keyword>
<feature type="domain" description="DNA2/NAM7 helicase helicase" evidence="3">
    <location>
        <begin position="694"/>
        <end position="774"/>
    </location>
</feature>
<reference evidence="5 6" key="1">
    <citation type="journal article" date="2021" name="DNA Res.">
        <title>Genome analysis of Candida subhashii reveals its hybrid nature and dual mitochondrial genome conformations.</title>
        <authorList>
            <person name="Mixao V."/>
            <person name="Hegedusova E."/>
            <person name="Saus E."/>
            <person name="Pryszcz L.P."/>
            <person name="Cillingova A."/>
            <person name="Nosek J."/>
            <person name="Gabaldon T."/>
        </authorList>
    </citation>
    <scope>NUCLEOTIDE SEQUENCE [LARGE SCALE GENOMIC DNA]</scope>
    <source>
        <strain evidence="5 6">CBS 10753</strain>
    </source>
</reference>
<dbReference type="EMBL" id="JAGSYN010000166">
    <property type="protein sequence ID" value="KAG7662616.1"/>
    <property type="molecule type" value="Genomic_DNA"/>
</dbReference>
<dbReference type="Pfam" id="PF13087">
    <property type="entry name" value="AAA_12"/>
    <property type="match status" value="1"/>
</dbReference>
<dbReference type="PANTHER" id="PTHR10887:SF317">
    <property type="entry name" value="ATP-DEPENDENT RNA HELICASE ECM32-RELATED"/>
    <property type="match status" value="1"/>
</dbReference>
<dbReference type="GO" id="GO:0003724">
    <property type="term" value="F:RNA helicase activity"/>
    <property type="evidence" value="ECO:0007669"/>
    <property type="project" value="TreeGrafter"/>
</dbReference>
<dbReference type="OrthoDB" id="6513042at2759"/>
<proteinExistence type="predicted"/>
<feature type="compositionally biased region" description="Polar residues" evidence="2">
    <location>
        <begin position="263"/>
        <end position="276"/>
    </location>
</feature>
<dbReference type="CDD" id="cd18808">
    <property type="entry name" value="SF1_C_Upf1"/>
    <property type="match status" value="1"/>
</dbReference>
<feature type="compositionally biased region" description="Basic residues" evidence="2">
    <location>
        <begin position="166"/>
        <end position="196"/>
    </location>
</feature>
<dbReference type="InterPro" id="IPR041677">
    <property type="entry name" value="DNA2/NAM7_AAA_11"/>
</dbReference>
<organism evidence="5 6">
    <name type="scientific">[Candida] subhashii</name>
    <dbReference type="NCBI Taxonomy" id="561895"/>
    <lineage>
        <taxon>Eukaryota</taxon>
        <taxon>Fungi</taxon>
        <taxon>Dikarya</taxon>
        <taxon>Ascomycota</taxon>
        <taxon>Saccharomycotina</taxon>
        <taxon>Pichiomycetes</taxon>
        <taxon>Debaryomycetaceae</taxon>
        <taxon>Spathaspora</taxon>
    </lineage>
</organism>
<feature type="compositionally biased region" description="Gly residues" evidence="2">
    <location>
        <begin position="237"/>
        <end position="248"/>
    </location>
</feature>
<evidence type="ECO:0000256" key="1">
    <source>
        <dbReference type="ARBA" id="ARBA00022806"/>
    </source>
</evidence>
<evidence type="ECO:0000313" key="6">
    <source>
        <dbReference type="Proteomes" id="UP000694255"/>
    </source>
</evidence>
<feature type="compositionally biased region" description="Basic and acidic residues" evidence="2">
    <location>
        <begin position="197"/>
        <end position="207"/>
    </location>
</feature>
<dbReference type="InterPro" id="IPR045055">
    <property type="entry name" value="DNA2/NAM7-like"/>
</dbReference>
<dbReference type="InterPro" id="IPR047187">
    <property type="entry name" value="SF1_C_Upf1"/>
</dbReference>
<dbReference type="RefSeq" id="XP_049262849.1">
    <property type="nucleotide sequence ID" value="XM_049407719.1"/>
</dbReference>
<dbReference type="GO" id="GO:0005737">
    <property type="term" value="C:cytoplasm"/>
    <property type="evidence" value="ECO:0007669"/>
    <property type="project" value="TreeGrafter"/>
</dbReference>
<accession>A0A8J5QCN8</accession>
<evidence type="ECO:0000259" key="3">
    <source>
        <dbReference type="Pfam" id="PF13086"/>
    </source>
</evidence>
<evidence type="ECO:0000313" key="5">
    <source>
        <dbReference type="EMBL" id="KAG7662616.1"/>
    </source>
</evidence>
<dbReference type="PANTHER" id="PTHR10887">
    <property type="entry name" value="DNA2/NAM7 HELICASE FAMILY"/>
    <property type="match status" value="1"/>
</dbReference>
<feature type="compositionally biased region" description="Polar residues" evidence="2">
    <location>
        <begin position="286"/>
        <end position="300"/>
    </location>
</feature>
<keyword evidence="1" id="KW-0547">Nucleotide-binding</keyword>
<feature type="non-terminal residue" evidence="5">
    <location>
        <position position="1"/>
    </location>
</feature>
<keyword evidence="1" id="KW-0347">Helicase</keyword>
<evidence type="ECO:0000256" key="2">
    <source>
        <dbReference type="SAM" id="MobiDB-lite"/>
    </source>
</evidence>
<feature type="region of interest" description="Disordered" evidence="2">
    <location>
        <begin position="166"/>
        <end position="207"/>
    </location>
</feature>
<feature type="compositionally biased region" description="Low complexity" evidence="2">
    <location>
        <begin position="375"/>
        <end position="386"/>
    </location>
</feature>
<feature type="domain" description="DNA2/NAM7 helicase-like C-terminal" evidence="4">
    <location>
        <begin position="783"/>
        <end position="1005"/>
    </location>
</feature>
<evidence type="ECO:0000259" key="4">
    <source>
        <dbReference type="Pfam" id="PF13087"/>
    </source>
</evidence>
<name>A0A8J5QCN8_9ASCO</name>
<feature type="region of interest" description="Disordered" evidence="2">
    <location>
        <begin position="231"/>
        <end position="390"/>
    </location>
</feature>
<keyword evidence="6" id="KW-1185">Reference proteome</keyword>
<dbReference type="GO" id="GO:0003678">
    <property type="term" value="F:DNA helicase activity"/>
    <property type="evidence" value="ECO:0007669"/>
    <property type="project" value="UniProtKB-ARBA"/>
</dbReference>
<dbReference type="Pfam" id="PF13086">
    <property type="entry name" value="AAA_11"/>
    <property type="match status" value="2"/>
</dbReference>
<dbReference type="InterPro" id="IPR041679">
    <property type="entry name" value="DNA2/NAM7-like_C"/>
</dbReference>
<sequence>MTEPSKDFTCGTCSLQFDKAEILKHLSSTRHKSAKITETDESLECEECSDTNIHQLSILRYGLTDMSLLCTACLAKDTEPPTATYNLSNGAFFLKLDQYLKLRDLECMKCSNDENLFVANTPKEQLVSCKDCLGQFDPSIKFISEDSEIFLSELLGIKEVAASKKAGNHGKRKLGRKGARGGKFGKGKGKGRGGKPKKVDEDAEARREHYFESKRTAAELKSGSTVKAIGSAVFGKPGSGGGSGGGKFGKSFSPGKSPGHSGRSTPATSGRSSPSVEANRGFVTKENGTNTPAEGQTQKVNEAPKERSTQKPKAKKAQTSKAENQKIKDGEKDGKKKSSKDSSKQDKKPPKSNDKPKDNKKTQPKTPKNARSKEASPAPNTPNAAPVSDSNELVLPDYITKYHPATKPKLSYPTLNDYYREMSFNVFLEDQLTNESNIIEPQDLMIEWYEDQDKRNNQFKLSVPMDPQLLDRFISEKFKKLKKNPFQVGQAIFLILNDEIPWYGRIAAVEEVSTSKGRRAKKDVIEMVIKLFGWNNQPLPKSVHAQYLKVMPASVPVSRVFNAMATLENTSFIKMLLGNEPMKQIIFKNYLKFSRDTLNDSQKVAIQSVLNNPITVLQGPPGTGKTSTIFEIILQLLDSLHNYPVLHRTEKERDYDRSHPLAPICLHHKVYDAMPIHYQAVLDDLRRGQPNIGQKAYKKFLAKRFEVTRTMVAQAKVIFTTTVVAGSGQLKSIPKCPVVIMDEATQSSEPTTLIPLAVNGVDKFVFVGDQKQLSCFSLIPGLSLSLFERVLLNGSYKSPHMLDTQYRMHPAISEFPRTTFYGGLLKDGITEEARKMEGIPANPVYFWDTQGRAREESVRNLLREDRGYTYTNSGEIGYLLQVLKNLIIEKRIKKENIGVITPYSGQRDLISSILADDDIINPMNEQVQVEVDIDDIKNDSKPVTIHIISGIMIASIDAFQGREKDFLVMSCVRSNQEGTIGFLRDERRLNVALTRAKYGLIMVGD</sequence>
<keyword evidence="1" id="KW-0378">Hydrolase</keyword>
<feature type="compositionally biased region" description="Low complexity" evidence="2">
    <location>
        <begin position="249"/>
        <end position="262"/>
    </location>
</feature>
<dbReference type="AlphaFoldDB" id="A0A8J5QCN8"/>
<gene>
    <name evidence="5" type="ORF">J8A68_003824</name>
</gene>